<dbReference type="EMBL" id="JACAZI010000019">
    <property type="protein sequence ID" value="KAF7339994.1"/>
    <property type="molecule type" value="Genomic_DNA"/>
</dbReference>
<evidence type="ECO:0000313" key="4">
    <source>
        <dbReference type="Proteomes" id="UP000620124"/>
    </source>
</evidence>
<feature type="region of interest" description="Disordered" evidence="1">
    <location>
        <begin position="119"/>
        <end position="182"/>
    </location>
</feature>
<evidence type="ECO:0000256" key="1">
    <source>
        <dbReference type="SAM" id="MobiDB-lite"/>
    </source>
</evidence>
<comment type="caution">
    <text evidence="3">The sequence shown here is derived from an EMBL/GenBank/DDBJ whole genome shotgun (WGS) entry which is preliminary data.</text>
</comment>
<dbReference type="InterPro" id="IPR046347">
    <property type="entry name" value="bZIP_sf"/>
</dbReference>
<feature type="compositionally biased region" description="Polar residues" evidence="1">
    <location>
        <begin position="84"/>
        <end position="99"/>
    </location>
</feature>
<organism evidence="3 4">
    <name type="scientific">Mycena venus</name>
    <dbReference type="NCBI Taxonomy" id="2733690"/>
    <lineage>
        <taxon>Eukaryota</taxon>
        <taxon>Fungi</taxon>
        <taxon>Dikarya</taxon>
        <taxon>Basidiomycota</taxon>
        <taxon>Agaricomycotina</taxon>
        <taxon>Agaricomycetes</taxon>
        <taxon>Agaricomycetidae</taxon>
        <taxon>Agaricales</taxon>
        <taxon>Marasmiineae</taxon>
        <taxon>Mycenaceae</taxon>
        <taxon>Mycena</taxon>
    </lineage>
</organism>
<gene>
    <name evidence="3" type="ORF">MVEN_01917100</name>
</gene>
<dbReference type="Pfam" id="PF07716">
    <property type="entry name" value="bZIP_2"/>
    <property type="match status" value="1"/>
</dbReference>
<feature type="compositionally biased region" description="Low complexity" evidence="1">
    <location>
        <begin position="35"/>
        <end position="51"/>
    </location>
</feature>
<protein>
    <submittedName>
        <fullName evidence="3">Cytochrome C oxidase assembly protein COX19</fullName>
    </submittedName>
</protein>
<dbReference type="InterPro" id="IPR004827">
    <property type="entry name" value="bZIP"/>
</dbReference>
<dbReference type="Gene3D" id="1.20.5.170">
    <property type="match status" value="1"/>
</dbReference>
<accession>A0A8H6XGG8</accession>
<feature type="domain" description="BZIP" evidence="2">
    <location>
        <begin position="171"/>
        <end position="185"/>
    </location>
</feature>
<name>A0A8H6XGG8_9AGAR</name>
<feature type="region of interest" description="Disordered" evidence="1">
    <location>
        <begin position="33"/>
        <end position="53"/>
    </location>
</feature>
<dbReference type="GO" id="GO:0003700">
    <property type="term" value="F:DNA-binding transcription factor activity"/>
    <property type="evidence" value="ECO:0007669"/>
    <property type="project" value="InterPro"/>
</dbReference>
<sequence>MPSQRAALTSNDTLESELSKELSHWENLIFSFDMQNDQNKSNNNSQRQPQSAEEIQTAALLAQLAASTGTIFPSQHGGPYSMMPQVQGSSSGYNAGPSNTRSFVSPANLTSSGYGAQSYPYFRGGPLPTSPNPPSPTETTRTRARSHSHAGPSTSTPAADADDDNDDYEDKRRRNTAASARFRIKKKQKTLALERTVSDLSGRAEGVGTRGR</sequence>
<proteinExistence type="predicted"/>
<dbReference type="SUPFAM" id="SSF57959">
    <property type="entry name" value="Leucine zipper domain"/>
    <property type="match status" value="1"/>
</dbReference>
<dbReference type="OrthoDB" id="1939598at2759"/>
<dbReference type="Proteomes" id="UP000620124">
    <property type="component" value="Unassembled WGS sequence"/>
</dbReference>
<reference evidence="3" key="1">
    <citation type="submission" date="2020-05" db="EMBL/GenBank/DDBJ databases">
        <title>Mycena genomes resolve the evolution of fungal bioluminescence.</title>
        <authorList>
            <person name="Tsai I.J."/>
        </authorList>
    </citation>
    <scope>NUCLEOTIDE SEQUENCE</scope>
    <source>
        <strain evidence="3">CCC161011</strain>
    </source>
</reference>
<evidence type="ECO:0000259" key="2">
    <source>
        <dbReference type="PROSITE" id="PS00036"/>
    </source>
</evidence>
<dbReference type="CDD" id="cd14705">
    <property type="entry name" value="bZIP_Zip1"/>
    <property type="match status" value="1"/>
</dbReference>
<dbReference type="AlphaFoldDB" id="A0A8H6XGG8"/>
<keyword evidence="4" id="KW-1185">Reference proteome</keyword>
<feature type="region of interest" description="Disordered" evidence="1">
    <location>
        <begin position="75"/>
        <end position="99"/>
    </location>
</feature>
<evidence type="ECO:0000313" key="3">
    <source>
        <dbReference type="EMBL" id="KAF7339994.1"/>
    </source>
</evidence>
<dbReference type="PROSITE" id="PS00036">
    <property type="entry name" value="BZIP_BASIC"/>
    <property type="match status" value="1"/>
</dbReference>